<comment type="caution">
    <text evidence="1">The sequence shown here is derived from an EMBL/GenBank/DDBJ whole genome shotgun (WGS) entry which is preliminary data.</text>
</comment>
<dbReference type="AlphaFoldDB" id="A0A917XUB9"/>
<protein>
    <submittedName>
        <fullName evidence="1">Uncharacterized protein</fullName>
    </submittedName>
</protein>
<evidence type="ECO:0000313" key="1">
    <source>
        <dbReference type="EMBL" id="GGN52019.1"/>
    </source>
</evidence>
<accession>A0A917XUB9</accession>
<dbReference type="EMBL" id="BMMM01000001">
    <property type="protein sequence ID" value="GGN52019.1"/>
    <property type="molecule type" value="Genomic_DNA"/>
</dbReference>
<organism evidence="1 2">
    <name type="scientific">Streptomyces albiflavescens</name>
    <dbReference type="NCBI Taxonomy" id="1623582"/>
    <lineage>
        <taxon>Bacteria</taxon>
        <taxon>Bacillati</taxon>
        <taxon>Actinomycetota</taxon>
        <taxon>Actinomycetes</taxon>
        <taxon>Kitasatosporales</taxon>
        <taxon>Streptomycetaceae</taxon>
        <taxon>Streptomyces</taxon>
    </lineage>
</organism>
<keyword evidence="2" id="KW-1185">Reference proteome</keyword>
<gene>
    <name evidence="1" type="ORF">GCM10011579_008550</name>
</gene>
<sequence>MGAGAVGACVACTVVVVARATDRVATMERFEHYVSMTVHGNRVGPVQLRGPYVDAVFAAQARP</sequence>
<reference evidence="1 2" key="1">
    <citation type="journal article" date="2014" name="Int. J. Syst. Evol. Microbiol.">
        <title>Complete genome sequence of Corynebacterium casei LMG S-19264T (=DSM 44701T), isolated from a smear-ripened cheese.</title>
        <authorList>
            <consortium name="US DOE Joint Genome Institute (JGI-PGF)"/>
            <person name="Walter F."/>
            <person name="Albersmeier A."/>
            <person name="Kalinowski J."/>
            <person name="Ruckert C."/>
        </authorList>
    </citation>
    <scope>NUCLEOTIDE SEQUENCE [LARGE SCALE GENOMIC DNA]</scope>
    <source>
        <strain evidence="1 2">CGMCC 4.7111</strain>
    </source>
</reference>
<name>A0A917XUB9_9ACTN</name>
<proteinExistence type="predicted"/>
<dbReference type="Proteomes" id="UP000600365">
    <property type="component" value="Unassembled WGS sequence"/>
</dbReference>
<evidence type="ECO:0000313" key="2">
    <source>
        <dbReference type="Proteomes" id="UP000600365"/>
    </source>
</evidence>